<keyword evidence="1" id="KW-0472">Membrane</keyword>
<dbReference type="Proteomes" id="UP000024404">
    <property type="component" value="Unassembled WGS sequence"/>
</dbReference>
<proteinExistence type="predicted"/>
<reference evidence="2" key="2">
    <citation type="submission" date="2022-06" db="UniProtKB">
        <authorList>
            <consortium name="EnsemblMetazoa"/>
        </authorList>
    </citation>
    <scope>IDENTIFICATION</scope>
</reference>
<protein>
    <submittedName>
        <fullName evidence="2">Uncharacterized protein</fullName>
    </submittedName>
</protein>
<feature type="transmembrane region" description="Helical" evidence="1">
    <location>
        <begin position="7"/>
        <end position="26"/>
    </location>
</feature>
<reference evidence="3" key="1">
    <citation type="submission" date="2013-10" db="EMBL/GenBank/DDBJ databases">
        <title>Genome sequencing of Onchocerca volvulus.</title>
        <authorList>
            <person name="Cotton J."/>
            <person name="Tsai J."/>
            <person name="Stanley E."/>
            <person name="Tracey A."/>
            <person name="Holroyd N."/>
            <person name="Lustigman S."/>
            <person name="Berriman M."/>
        </authorList>
    </citation>
    <scope>NUCLEOTIDE SEQUENCE</scope>
</reference>
<dbReference type="Gene3D" id="2.60.40.3510">
    <property type="match status" value="1"/>
</dbReference>
<sequence length="175" mass="20442">MPRINFNLPNLLILAFAPYLNLIFGYDSVYKSFQIWNLPLYTSNKQIPSLLLLIKFCCRINFALNLTFFKISQEDIQLVDSSGFVTFTLKEFQFDETQGYGICCSADHAEQKCHCQMYVHLCIGLGYEHRKYHLDCSLLHHNSHVIAGTRLLNNYSVNIPFDVRWPVKNRNNYSF</sequence>
<organism evidence="2 3">
    <name type="scientific">Onchocerca volvulus</name>
    <dbReference type="NCBI Taxonomy" id="6282"/>
    <lineage>
        <taxon>Eukaryota</taxon>
        <taxon>Metazoa</taxon>
        <taxon>Ecdysozoa</taxon>
        <taxon>Nematoda</taxon>
        <taxon>Chromadorea</taxon>
        <taxon>Rhabditida</taxon>
        <taxon>Spirurina</taxon>
        <taxon>Spiruromorpha</taxon>
        <taxon>Filarioidea</taxon>
        <taxon>Onchocercidae</taxon>
        <taxon>Onchocerca</taxon>
    </lineage>
</organism>
<evidence type="ECO:0000313" key="3">
    <source>
        <dbReference type="Proteomes" id="UP000024404"/>
    </source>
</evidence>
<dbReference type="EMBL" id="CMVM020000170">
    <property type="status" value="NOT_ANNOTATED_CDS"/>
    <property type="molecule type" value="Genomic_DNA"/>
</dbReference>
<keyword evidence="3" id="KW-1185">Reference proteome</keyword>
<evidence type="ECO:0000313" key="2">
    <source>
        <dbReference type="EnsemblMetazoa" id="OVOC6142.1"/>
    </source>
</evidence>
<keyword evidence="1" id="KW-1133">Transmembrane helix</keyword>
<dbReference type="AlphaFoldDB" id="A0A8R1XY00"/>
<name>A0A8R1XY00_ONCVO</name>
<accession>A0A8R1XY00</accession>
<evidence type="ECO:0000256" key="1">
    <source>
        <dbReference type="SAM" id="Phobius"/>
    </source>
</evidence>
<keyword evidence="1" id="KW-0812">Transmembrane</keyword>
<dbReference type="EnsemblMetazoa" id="OVOC6142.1">
    <property type="protein sequence ID" value="OVOC6142.1"/>
    <property type="gene ID" value="WBGene00242951"/>
</dbReference>